<sequence>MVAVNSFPLLLAMALRQPNIQKNPISSLAIVSACLSGIACKMVKRENKSTITGKKLFPLEDVQLKALRFMYQ</sequence>
<gene>
    <name evidence="1" type="ORF">BCV72DRAFT_69769</name>
</gene>
<dbReference type="Proteomes" id="UP000242414">
    <property type="component" value="Unassembled WGS sequence"/>
</dbReference>
<reference evidence="1" key="1">
    <citation type="journal article" date="2016" name="Proc. Natl. Acad. Sci. U.S.A.">
        <title>Lipid metabolic changes in an early divergent fungus govern the establishment of a mutualistic symbiosis with endobacteria.</title>
        <authorList>
            <person name="Lastovetsky O.A."/>
            <person name="Gaspar M.L."/>
            <person name="Mondo S.J."/>
            <person name="LaButti K.M."/>
            <person name="Sandor L."/>
            <person name="Grigoriev I.V."/>
            <person name="Henry S.A."/>
            <person name="Pawlowska T.E."/>
        </authorList>
    </citation>
    <scope>NUCLEOTIDE SEQUENCE [LARGE SCALE GENOMIC DNA]</scope>
    <source>
        <strain evidence="1">ATCC 52814</strain>
    </source>
</reference>
<proteinExistence type="predicted"/>
<dbReference type="EMBL" id="KV922112">
    <property type="protein sequence ID" value="ORE01637.1"/>
    <property type="molecule type" value="Genomic_DNA"/>
</dbReference>
<dbReference type="VEuPathDB" id="FungiDB:BCV72DRAFT_69769"/>
<dbReference type="AlphaFoldDB" id="A0A1X0QPH6"/>
<name>A0A1X0QPH6_RHIZD</name>
<accession>A0A1X0QPH6</accession>
<evidence type="ECO:0000313" key="1">
    <source>
        <dbReference type="EMBL" id="ORE01637.1"/>
    </source>
</evidence>
<protein>
    <submittedName>
        <fullName evidence="1">Uncharacterized protein</fullName>
    </submittedName>
</protein>
<organism evidence="1">
    <name type="scientific">Rhizopus microsporus var. microsporus</name>
    <dbReference type="NCBI Taxonomy" id="86635"/>
    <lineage>
        <taxon>Eukaryota</taxon>
        <taxon>Fungi</taxon>
        <taxon>Fungi incertae sedis</taxon>
        <taxon>Mucoromycota</taxon>
        <taxon>Mucoromycotina</taxon>
        <taxon>Mucoromycetes</taxon>
        <taxon>Mucorales</taxon>
        <taxon>Mucorineae</taxon>
        <taxon>Rhizopodaceae</taxon>
        <taxon>Rhizopus</taxon>
    </lineage>
</organism>